<protein>
    <submittedName>
        <fullName evidence="2">Uncharacterized protein</fullName>
    </submittedName>
</protein>
<comment type="caution">
    <text evidence="2">The sequence shown here is derived from an EMBL/GenBank/DDBJ whole genome shotgun (WGS) entry which is preliminary data.</text>
</comment>
<feature type="compositionally biased region" description="Basic and acidic residues" evidence="1">
    <location>
        <begin position="13"/>
        <end position="39"/>
    </location>
</feature>
<gene>
    <name evidence="2" type="ORF">NDU88_004266</name>
</gene>
<evidence type="ECO:0000313" key="3">
    <source>
        <dbReference type="Proteomes" id="UP001066276"/>
    </source>
</evidence>
<dbReference type="EMBL" id="JANPWB010000014">
    <property type="protein sequence ID" value="KAJ1099162.1"/>
    <property type="molecule type" value="Genomic_DNA"/>
</dbReference>
<keyword evidence="3" id="KW-1185">Reference proteome</keyword>
<reference evidence="2" key="1">
    <citation type="journal article" date="2022" name="bioRxiv">
        <title>Sequencing and chromosome-scale assembly of the giantPleurodeles waltlgenome.</title>
        <authorList>
            <person name="Brown T."/>
            <person name="Elewa A."/>
            <person name="Iarovenko S."/>
            <person name="Subramanian E."/>
            <person name="Araus A.J."/>
            <person name="Petzold A."/>
            <person name="Susuki M."/>
            <person name="Suzuki K.-i.T."/>
            <person name="Hayashi T."/>
            <person name="Toyoda A."/>
            <person name="Oliveira C."/>
            <person name="Osipova E."/>
            <person name="Leigh N.D."/>
            <person name="Simon A."/>
            <person name="Yun M.H."/>
        </authorList>
    </citation>
    <scope>NUCLEOTIDE SEQUENCE</scope>
    <source>
        <strain evidence="2">20211129_DDA</strain>
        <tissue evidence="2">Liver</tissue>
    </source>
</reference>
<dbReference type="Proteomes" id="UP001066276">
    <property type="component" value="Chromosome 10"/>
</dbReference>
<name>A0AAV7M6L7_PLEWA</name>
<accession>A0AAV7M6L7</accession>
<evidence type="ECO:0000256" key="1">
    <source>
        <dbReference type="SAM" id="MobiDB-lite"/>
    </source>
</evidence>
<organism evidence="2 3">
    <name type="scientific">Pleurodeles waltl</name>
    <name type="common">Iberian ribbed newt</name>
    <dbReference type="NCBI Taxonomy" id="8319"/>
    <lineage>
        <taxon>Eukaryota</taxon>
        <taxon>Metazoa</taxon>
        <taxon>Chordata</taxon>
        <taxon>Craniata</taxon>
        <taxon>Vertebrata</taxon>
        <taxon>Euteleostomi</taxon>
        <taxon>Amphibia</taxon>
        <taxon>Batrachia</taxon>
        <taxon>Caudata</taxon>
        <taxon>Salamandroidea</taxon>
        <taxon>Salamandridae</taxon>
        <taxon>Pleurodelinae</taxon>
        <taxon>Pleurodeles</taxon>
    </lineage>
</organism>
<feature type="region of interest" description="Disordered" evidence="1">
    <location>
        <begin position="1"/>
        <end position="88"/>
    </location>
</feature>
<proteinExistence type="predicted"/>
<dbReference type="AlphaFoldDB" id="A0AAV7M6L7"/>
<evidence type="ECO:0000313" key="2">
    <source>
        <dbReference type="EMBL" id="KAJ1099162.1"/>
    </source>
</evidence>
<sequence>MACSPPLAGARPEQGERWGREEPGERRAAQTPWREEQAEPRASGRSASPGLPVRRRLAADAPEERCGGKGFAPAGAAASWERRPGPSGVQRVVNTQRTAGDKTGEWQLRAQAALGQDGDLWCEDECILDYEEASLEEGELVDDSDEDIWWEQGGVGPLMLFLSLCRVRGRCSQFWLERHWREPRWCGGRHRSGHHH</sequence>